<comment type="caution">
    <text evidence="1">The sequence shown here is derived from an EMBL/GenBank/DDBJ whole genome shotgun (WGS) entry which is preliminary data.</text>
</comment>
<accession>A0AA39NCS3</accession>
<name>A0AA39NCS3_ARMTA</name>
<dbReference type="AlphaFoldDB" id="A0AA39NCS3"/>
<dbReference type="Proteomes" id="UP001175211">
    <property type="component" value="Unassembled WGS sequence"/>
</dbReference>
<dbReference type="EMBL" id="JAUEPS010000008">
    <property type="protein sequence ID" value="KAK0463247.1"/>
    <property type="molecule type" value="Genomic_DNA"/>
</dbReference>
<evidence type="ECO:0000313" key="2">
    <source>
        <dbReference type="Proteomes" id="UP001175211"/>
    </source>
</evidence>
<dbReference type="RefSeq" id="XP_060334713.1">
    <property type="nucleotide sequence ID" value="XM_060466156.1"/>
</dbReference>
<proteinExistence type="predicted"/>
<evidence type="ECO:0000313" key="1">
    <source>
        <dbReference type="EMBL" id="KAK0463247.1"/>
    </source>
</evidence>
<organism evidence="1 2">
    <name type="scientific">Armillaria tabescens</name>
    <name type="common">Ringless honey mushroom</name>
    <name type="synonym">Agaricus tabescens</name>
    <dbReference type="NCBI Taxonomy" id="1929756"/>
    <lineage>
        <taxon>Eukaryota</taxon>
        <taxon>Fungi</taxon>
        <taxon>Dikarya</taxon>
        <taxon>Basidiomycota</taxon>
        <taxon>Agaricomycotina</taxon>
        <taxon>Agaricomycetes</taxon>
        <taxon>Agaricomycetidae</taxon>
        <taxon>Agaricales</taxon>
        <taxon>Marasmiineae</taxon>
        <taxon>Physalacriaceae</taxon>
        <taxon>Desarmillaria</taxon>
    </lineage>
</organism>
<evidence type="ECO:0008006" key="3">
    <source>
        <dbReference type="Google" id="ProtNLM"/>
    </source>
</evidence>
<keyword evidence="2" id="KW-1185">Reference proteome</keyword>
<gene>
    <name evidence="1" type="ORF">EV420DRAFT_1163412</name>
</gene>
<dbReference type="GeneID" id="85349704"/>
<protein>
    <recommendedName>
        <fullName evidence="3">F-box domain-containing protein</fullName>
    </recommendedName>
</protein>
<reference evidence="1" key="1">
    <citation type="submission" date="2023-06" db="EMBL/GenBank/DDBJ databases">
        <authorList>
            <consortium name="Lawrence Berkeley National Laboratory"/>
            <person name="Ahrendt S."/>
            <person name="Sahu N."/>
            <person name="Indic B."/>
            <person name="Wong-Bajracharya J."/>
            <person name="Merenyi Z."/>
            <person name="Ke H.-M."/>
            <person name="Monk M."/>
            <person name="Kocsube S."/>
            <person name="Drula E."/>
            <person name="Lipzen A."/>
            <person name="Balint B."/>
            <person name="Henrissat B."/>
            <person name="Andreopoulos B."/>
            <person name="Martin F.M."/>
            <person name="Harder C.B."/>
            <person name="Rigling D."/>
            <person name="Ford K.L."/>
            <person name="Foster G.D."/>
            <person name="Pangilinan J."/>
            <person name="Papanicolaou A."/>
            <person name="Barry K."/>
            <person name="LaButti K."/>
            <person name="Viragh M."/>
            <person name="Koriabine M."/>
            <person name="Yan M."/>
            <person name="Riley R."/>
            <person name="Champramary S."/>
            <person name="Plett K.L."/>
            <person name="Tsai I.J."/>
            <person name="Slot J."/>
            <person name="Sipos G."/>
            <person name="Plett J."/>
            <person name="Nagy L.G."/>
            <person name="Grigoriev I.V."/>
        </authorList>
    </citation>
    <scope>NUCLEOTIDE SEQUENCE</scope>
    <source>
        <strain evidence="1">CCBAS 213</strain>
    </source>
</reference>
<sequence length="324" mass="36398">MAEQRLTMDKVVGYPRVFSEVTLVPIQFMRMVAKNPVATLGKLAILPSKLLDNIISTCCDIQTIAISFSLVNRSTRKAVDESLAFQRVSYYALDALVAMLRTHAGSFFTLEDLYNALCSSPSCGSCGNSGSLIWLLECRRCCMPCLRSPELLPINEYAATKLFGISAATLAGLPAVCSENSWNDYLDFRRLLSFTKVRGVVVEEAGGEAQLMARINSTPQRKAVYESCISRWTNSERKLRARWVAAAPLPYFNRCSGKIDNDLFCAGCRWVIQSSEGVYGDETYAKAYRRYNTVYTTSDLIEHVRTDCPEGQRIWKRYLKESKQ</sequence>